<dbReference type="Gene3D" id="2.60.120.10">
    <property type="entry name" value="Jelly Rolls"/>
    <property type="match status" value="1"/>
</dbReference>
<protein>
    <recommendedName>
        <fullName evidence="4 7">dTDP-4-dehydrorhamnose 3,5-epimerase</fullName>
        <ecNumber evidence="3 7">5.1.3.13</ecNumber>
    </recommendedName>
    <alternativeName>
        <fullName evidence="7">Thymidine diphospho-4-keto-rhamnose 3,5-epimerase</fullName>
    </alternativeName>
</protein>
<comment type="function">
    <text evidence="2 7">Catalyzes the epimerization of the C3' and C5'positions of dTDP-6-deoxy-D-xylo-4-hexulose, forming dTDP-6-deoxy-L-lyxo-4-hexulose.</text>
</comment>
<feature type="site" description="Participates in a stacking interaction with the thymidine ring of dTDP-4-oxo-6-deoxyglucose" evidence="6">
    <location>
        <position position="140"/>
    </location>
</feature>
<dbReference type="InterPro" id="IPR014710">
    <property type="entry name" value="RmlC-like_jellyroll"/>
</dbReference>
<proteinExistence type="inferred from homology"/>
<comment type="catalytic activity">
    <reaction evidence="1 7">
        <text>dTDP-4-dehydro-6-deoxy-alpha-D-glucose = dTDP-4-dehydro-beta-L-rhamnose</text>
        <dbReference type="Rhea" id="RHEA:16969"/>
        <dbReference type="ChEBI" id="CHEBI:57649"/>
        <dbReference type="ChEBI" id="CHEBI:62830"/>
        <dbReference type="EC" id="5.1.3.13"/>
    </reaction>
</comment>
<evidence type="ECO:0000256" key="3">
    <source>
        <dbReference type="ARBA" id="ARBA00012098"/>
    </source>
</evidence>
<feature type="active site" description="Proton acceptor" evidence="5">
    <location>
        <position position="64"/>
    </location>
</feature>
<evidence type="ECO:0000256" key="5">
    <source>
        <dbReference type="PIRSR" id="PIRSR600888-1"/>
    </source>
</evidence>
<dbReference type="CDD" id="cd00438">
    <property type="entry name" value="cupin_RmlC"/>
    <property type="match status" value="1"/>
</dbReference>
<dbReference type="EMBL" id="FXYD01000001">
    <property type="protein sequence ID" value="SMX32759.1"/>
    <property type="molecule type" value="Genomic_DNA"/>
</dbReference>
<dbReference type="GO" id="GO:0005829">
    <property type="term" value="C:cytosol"/>
    <property type="evidence" value="ECO:0007669"/>
    <property type="project" value="TreeGrafter"/>
</dbReference>
<keyword evidence="9" id="KW-1185">Reference proteome</keyword>
<evidence type="ECO:0000256" key="2">
    <source>
        <dbReference type="ARBA" id="ARBA00001997"/>
    </source>
</evidence>
<sequence>MAVQIETTDLDGVLILTPDRFTDTRGFFSESYNQSALTDAGIETLFVQDNHSFSLNRNTVRGLHFQSPPYAQTKLVRCGRGACFDVAVDIRVGSPTFGKWVGVELSFENGRQLLVPAGFAHGFVTRVPETEVIYKCSNEYAPHAEHSLRWNDPSIGVDWGMLSSDVVLSDKDAQASFFVDLQSPFTWEVTA</sequence>
<dbReference type="EC" id="5.1.3.13" evidence="3 7"/>
<dbReference type="PANTHER" id="PTHR21047">
    <property type="entry name" value="DTDP-6-DEOXY-D-GLUCOSE-3,5 EPIMERASE"/>
    <property type="match status" value="1"/>
</dbReference>
<dbReference type="NCBIfam" id="TIGR01221">
    <property type="entry name" value="rmlC"/>
    <property type="match status" value="1"/>
</dbReference>
<feature type="active site" description="Proton donor" evidence="5">
    <location>
        <position position="134"/>
    </location>
</feature>
<dbReference type="InterPro" id="IPR000888">
    <property type="entry name" value="RmlC-like"/>
</dbReference>
<evidence type="ECO:0000256" key="7">
    <source>
        <dbReference type="RuleBase" id="RU364069"/>
    </source>
</evidence>
<dbReference type="Pfam" id="PF00908">
    <property type="entry name" value="dTDP_sugar_isom"/>
    <property type="match status" value="1"/>
</dbReference>
<comment type="subunit">
    <text evidence="7">Homodimer.</text>
</comment>
<dbReference type="AlphaFoldDB" id="A0A238JQ15"/>
<dbReference type="GO" id="GO:0008830">
    <property type="term" value="F:dTDP-4-dehydrorhamnose 3,5-epimerase activity"/>
    <property type="evidence" value="ECO:0007669"/>
    <property type="project" value="UniProtKB-UniRule"/>
</dbReference>
<dbReference type="InterPro" id="IPR011051">
    <property type="entry name" value="RmlC_Cupin_sf"/>
</dbReference>
<evidence type="ECO:0000313" key="8">
    <source>
        <dbReference type="EMBL" id="SMX32759.1"/>
    </source>
</evidence>
<dbReference type="GO" id="GO:0019305">
    <property type="term" value="P:dTDP-rhamnose biosynthetic process"/>
    <property type="evidence" value="ECO:0007669"/>
    <property type="project" value="UniProtKB-UniRule"/>
</dbReference>
<dbReference type="SUPFAM" id="SSF51182">
    <property type="entry name" value="RmlC-like cupins"/>
    <property type="match status" value="1"/>
</dbReference>
<dbReference type="OrthoDB" id="9800680at2"/>
<evidence type="ECO:0000256" key="1">
    <source>
        <dbReference type="ARBA" id="ARBA00001298"/>
    </source>
</evidence>
<organism evidence="8 9">
    <name type="scientific">Octadecabacter ascidiaceicola</name>
    <dbReference type="NCBI Taxonomy" id="1655543"/>
    <lineage>
        <taxon>Bacteria</taxon>
        <taxon>Pseudomonadati</taxon>
        <taxon>Pseudomonadota</taxon>
        <taxon>Alphaproteobacteria</taxon>
        <taxon>Rhodobacterales</taxon>
        <taxon>Roseobacteraceae</taxon>
        <taxon>Octadecabacter</taxon>
    </lineage>
</organism>
<accession>A0A238JQ15</accession>
<evidence type="ECO:0000256" key="6">
    <source>
        <dbReference type="PIRSR" id="PIRSR600888-3"/>
    </source>
</evidence>
<dbReference type="PANTHER" id="PTHR21047:SF2">
    <property type="entry name" value="THYMIDINE DIPHOSPHO-4-KETO-RHAMNOSE 3,5-EPIMERASE"/>
    <property type="match status" value="1"/>
</dbReference>
<dbReference type="Proteomes" id="UP000203464">
    <property type="component" value="Unassembled WGS sequence"/>
</dbReference>
<comment type="pathway">
    <text evidence="7">Carbohydrate biosynthesis; dTDP-L-rhamnose biosynthesis.</text>
</comment>
<comment type="similarity">
    <text evidence="7">Belongs to the dTDP-4-dehydrorhamnose 3,5-epimerase family.</text>
</comment>
<dbReference type="UniPathway" id="UPA00124"/>
<name>A0A238JQ15_9RHOB</name>
<dbReference type="GO" id="GO:0000271">
    <property type="term" value="P:polysaccharide biosynthetic process"/>
    <property type="evidence" value="ECO:0007669"/>
    <property type="project" value="TreeGrafter"/>
</dbReference>
<reference evidence="9" key="1">
    <citation type="submission" date="2017-05" db="EMBL/GenBank/DDBJ databases">
        <authorList>
            <person name="Rodrigo-Torres L."/>
            <person name="Arahal R. D."/>
            <person name="Lucena T."/>
        </authorList>
    </citation>
    <scope>NUCLEOTIDE SEQUENCE [LARGE SCALE GENOMIC DNA]</scope>
    <source>
        <strain evidence="9">CECT 8868</strain>
    </source>
</reference>
<evidence type="ECO:0000256" key="4">
    <source>
        <dbReference type="ARBA" id="ARBA00019595"/>
    </source>
</evidence>
<keyword evidence="7 8" id="KW-0413">Isomerase</keyword>
<evidence type="ECO:0000313" key="9">
    <source>
        <dbReference type="Proteomes" id="UP000203464"/>
    </source>
</evidence>
<gene>
    <name evidence="8" type="primary">rfbC_1</name>
    <name evidence="8" type="ORF">OCA8868_00811</name>
</gene>
<dbReference type="RefSeq" id="WP_093995218.1">
    <property type="nucleotide sequence ID" value="NZ_FXYD01000001.1"/>
</dbReference>